<dbReference type="PROSITE" id="PS51269">
    <property type="entry name" value="COMM"/>
    <property type="match status" value="1"/>
</dbReference>
<keyword evidence="5" id="KW-1185">Reference proteome</keyword>
<accession>A0A6G0XPJ8</accession>
<sequence length="182" mass="20119">MPDMTLADAVQGLCASMASHPQVDPCAILSSLVVVYNEPLNPSVDAGIQAVTTALRRVLESLRDGDASLNREVLQASPLPPRVVACLVDSAKQIVHTKSAIPHLNRLDWRVDLTVASNLLKTIRQPSIVLRLQLTDGHIHTIELSVDKFHELRYNTAKMLQEMNQLERHPIMRLTLDGHTSV</sequence>
<comment type="caution">
    <text evidence="4">The sequence shown here is derived from an EMBL/GenBank/DDBJ whole genome shotgun (WGS) entry which is preliminary data.</text>
</comment>
<dbReference type="Proteomes" id="UP000481153">
    <property type="component" value="Unassembled WGS sequence"/>
</dbReference>
<organism evidence="4 5">
    <name type="scientific">Aphanomyces euteiches</name>
    <dbReference type="NCBI Taxonomy" id="100861"/>
    <lineage>
        <taxon>Eukaryota</taxon>
        <taxon>Sar</taxon>
        <taxon>Stramenopiles</taxon>
        <taxon>Oomycota</taxon>
        <taxon>Saprolegniomycetes</taxon>
        <taxon>Saprolegniales</taxon>
        <taxon>Verrucalvaceae</taxon>
        <taxon>Aphanomyces</taxon>
    </lineage>
</organism>
<proteinExistence type="inferred from homology"/>
<evidence type="ECO:0000256" key="1">
    <source>
        <dbReference type="ARBA" id="ARBA00016556"/>
    </source>
</evidence>
<evidence type="ECO:0000313" key="4">
    <source>
        <dbReference type="EMBL" id="KAF0742207.1"/>
    </source>
</evidence>
<dbReference type="GO" id="GO:0005634">
    <property type="term" value="C:nucleus"/>
    <property type="evidence" value="ECO:0007669"/>
    <property type="project" value="TreeGrafter"/>
</dbReference>
<evidence type="ECO:0000313" key="5">
    <source>
        <dbReference type="Proteomes" id="UP000481153"/>
    </source>
</evidence>
<feature type="domain" description="COMM" evidence="3">
    <location>
        <begin position="103"/>
        <end position="167"/>
    </location>
</feature>
<dbReference type="InterPro" id="IPR037357">
    <property type="entry name" value="COMMD5"/>
</dbReference>
<dbReference type="VEuPathDB" id="FungiDB:AeMF1_000754"/>
<dbReference type="PANTHER" id="PTHR15666">
    <property type="entry name" value="COMM DOMAIN CONTAINING PROTEIN 5"/>
    <property type="match status" value="1"/>
</dbReference>
<dbReference type="PANTHER" id="PTHR15666:SF1">
    <property type="entry name" value="COMM DOMAIN-CONTAINING PROTEIN 5"/>
    <property type="match status" value="1"/>
</dbReference>
<dbReference type="Pfam" id="PF07258">
    <property type="entry name" value="COMM_domain"/>
    <property type="match status" value="1"/>
</dbReference>
<gene>
    <name evidence="4" type="ORF">Ae201684_002872</name>
</gene>
<dbReference type="EMBL" id="VJMJ01000030">
    <property type="protein sequence ID" value="KAF0742207.1"/>
    <property type="molecule type" value="Genomic_DNA"/>
</dbReference>
<evidence type="ECO:0000259" key="3">
    <source>
        <dbReference type="PROSITE" id="PS51269"/>
    </source>
</evidence>
<dbReference type="InterPro" id="IPR017920">
    <property type="entry name" value="COMM"/>
</dbReference>
<dbReference type="AlphaFoldDB" id="A0A6G0XPJ8"/>
<reference evidence="4 5" key="1">
    <citation type="submission" date="2019-07" db="EMBL/GenBank/DDBJ databases">
        <title>Genomics analysis of Aphanomyces spp. identifies a new class of oomycete effector associated with host adaptation.</title>
        <authorList>
            <person name="Gaulin E."/>
        </authorList>
    </citation>
    <scope>NUCLEOTIDE SEQUENCE [LARGE SCALE GENOMIC DNA]</scope>
    <source>
        <strain evidence="4 5">ATCC 201684</strain>
    </source>
</reference>
<evidence type="ECO:0000256" key="2">
    <source>
        <dbReference type="ARBA" id="ARBA00093452"/>
    </source>
</evidence>
<name>A0A6G0XPJ8_9STRA</name>
<comment type="similarity">
    <text evidence="2">Belongs to the COMM domain-containing protein 5 family.</text>
</comment>
<protein>
    <recommendedName>
        <fullName evidence="1">COMM domain-containing protein 5</fullName>
    </recommendedName>
</protein>